<feature type="compositionally biased region" description="Basic and acidic residues" evidence="1">
    <location>
        <begin position="81"/>
        <end position="112"/>
    </location>
</feature>
<evidence type="ECO:0000313" key="3">
    <source>
        <dbReference type="Proteomes" id="UP000887567"/>
    </source>
</evidence>
<name>A0A913XW64_EXADI</name>
<evidence type="ECO:0000256" key="1">
    <source>
        <dbReference type="SAM" id="MobiDB-lite"/>
    </source>
</evidence>
<keyword evidence="3" id="KW-1185">Reference proteome</keyword>
<dbReference type="EnsemblMetazoa" id="XM_021054487.2">
    <property type="protein sequence ID" value="XP_020910146.1"/>
    <property type="gene ID" value="LOC110248002"/>
</dbReference>
<dbReference type="Proteomes" id="UP000887567">
    <property type="component" value="Unplaced"/>
</dbReference>
<protein>
    <submittedName>
        <fullName evidence="2">Uncharacterized protein</fullName>
    </submittedName>
</protein>
<dbReference type="KEGG" id="epa:110248002"/>
<feature type="compositionally biased region" description="Basic and acidic residues" evidence="1">
    <location>
        <begin position="144"/>
        <end position="162"/>
    </location>
</feature>
<dbReference type="RefSeq" id="XP_020910146.1">
    <property type="nucleotide sequence ID" value="XM_021054487.2"/>
</dbReference>
<reference evidence="2" key="1">
    <citation type="submission" date="2022-11" db="UniProtKB">
        <authorList>
            <consortium name="EnsemblMetazoa"/>
        </authorList>
    </citation>
    <scope>IDENTIFICATION</scope>
</reference>
<feature type="region of interest" description="Disordered" evidence="1">
    <location>
        <begin position="81"/>
        <end position="199"/>
    </location>
</feature>
<dbReference type="AlphaFoldDB" id="A0A913XW64"/>
<evidence type="ECO:0000313" key="2">
    <source>
        <dbReference type="EnsemblMetazoa" id="XP_020910146.1"/>
    </source>
</evidence>
<proteinExistence type="predicted"/>
<dbReference type="GeneID" id="110248002"/>
<feature type="compositionally biased region" description="Low complexity" evidence="1">
    <location>
        <begin position="115"/>
        <end position="130"/>
    </location>
</feature>
<sequence>MSSNNVRMRIPVGEKEECIVMGSYLNIGYKGWNEVLKDVKDKIQNSSMNTRLVEYYIDGEDSVSTRRIKRIVRERQKKEAELYHAHGKTSEKNKATTKPKNETKKSSSDKAKQKFSFFMDSESNSSSGASDTEEINETQAIVKKGIDKMMHFSRKRAPEERKKEKKSIVPYEVTSDTDDEKPAKKKQSLREANLEAQKAHTKMCEQANAAMALMSNVLTKLDKKIDDL</sequence>
<organism evidence="2 3">
    <name type="scientific">Exaiptasia diaphana</name>
    <name type="common">Tropical sea anemone</name>
    <name type="synonym">Aiptasia pulchella</name>
    <dbReference type="NCBI Taxonomy" id="2652724"/>
    <lineage>
        <taxon>Eukaryota</taxon>
        <taxon>Metazoa</taxon>
        <taxon>Cnidaria</taxon>
        <taxon>Anthozoa</taxon>
        <taxon>Hexacorallia</taxon>
        <taxon>Actiniaria</taxon>
        <taxon>Aiptasiidae</taxon>
        <taxon>Exaiptasia</taxon>
    </lineage>
</organism>
<accession>A0A913XW64</accession>